<dbReference type="Pfam" id="PF08238">
    <property type="entry name" value="Sel1"/>
    <property type="match status" value="16"/>
</dbReference>
<dbReference type="Gene3D" id="1.10.510.10">
    <property type="entry name" value="Transferase(Phosphotransferase) domain 1"/>
    <property type="match status" value="1"/>
</dbReference>
<dbReference type="InterPro" id="IPR052945">
    <property type="entry name" value="Mitotic_Regulator"/>
</dbReference>
<reference evidence="2 3" key="1">
    <citation type="submission" date="2024-04" db="EMBL/GenBank/DDBJ databases">
        <title>Tritrichomonas musculus Genome.</title>
        <authorList>
            <person name="Alves-Ferreira E."/>
            <person name="Grigg M."/>
            <person name="Lorenzi H."/>
            <person name="Galac M."/>
        </authorList>
    </citation>
    <scope>NUCLEOTIDE SEQUENCE [LARGE SCALE GENOMIC DNA]</scope>
    <source>
        <strain evidence="2 3">EAF2021</strain>
    </source>
</reference>
<proteinExistence type="predicted"/>
<dbReference type="PROSITE" id="PS50011">
    <property type="entry name" value="PROTEIN_KINASE_DOM"/>
    <property type="match status" value="1"/>
</dbReference>
<dbReference type="CDD" id="cd00180">
    <property type="entry name" value="PKc"/>
    <property type="match status" value="1"/>
</dbReference>
<organism evidence="2 3">
    <name type="scientific">Tritrichomonas musculus</name>
    <dbReference type="NCBI Taxonomy" id="1915356"/>
    <lineage>
        <taxon>Eukaryota</taxon>
        <taxon>Metamonada</taxon>
        <taxon>Parabasalia</taxon>
        <taxon>Tritrichomonadida</taxon>
        <taxon>Tritrichomonadidae</taxon>
        <taxon>Tritrichomonas</taxon>
    </lineage>
</organism>
<dbReference type="InterPro" id="IPR011990">
    <property type="entry name" value="TPR-like_helical_dom_sf"/>
</dbReference>
<dbReference type="InterPro" id="IPR006597">
    <property type="entry name" value="Sel1-like"/>
</dbReference>
<comment type="caution">
    <text evidence="2">The sequence shown here is derived from an EMBL/GenBank/DDBJ whole genome shotgun (WGS) entry which is preliminary data.</text>
</comment>
<dbReference type="PANTHER" id="PTHR43628:SF1">
    <property type="entry name" value="CHITIN SYNTHASE REGULATORY FACTOR 2-RELATED"/>
    <property type="match status" value="1"/>
</dbReference>
<evidence type="ECO:0000313" key="3">
    <source>
        <dbReference type="Proteomes" id="UP001470230"/>
    </source>
</evidence>
<keyword evidence="3" id="KW-1185">Reference proteome</keyword>
<dbReference type="SUPFAM" id="SSF56112">
    <property type="entry name" value="Protein kinase-like (PK-like)"/>
    <property type="match status" value="1"/>
</dbReference>
<protein>
    <recommendedName>
        <fullName evidence="1">Protein kinase domain-containing protein</fullName>
    </recommendedName>
</protein>
<dbReference type="EMBL" id="JAPFFF010000028">
    <property type="protein sequence ID" value="KAK8847066.1"/>
    <property type="molecule type" value="Genomic_DNA"/>
</dbReference>
<evidence type="ECO:0000259" key="1">
    <source>
        <dbReference type="PROSITE" id="PS50011"/>
    </source>
</evidence>
<gene>
    <name evidence="2" type="ORF">M9Y10_019643</name>
</gene>
<dbReference type="Pfam" id="PF00069">
    <property type="entry name" value="Pkinase"/>
    <property type="match status" value="1"/>
</dbReference>
<dbReference type="Gene3D" id="1.25.40.10">
    <property type="entry name" value="Tetratricopeptide repeat domain"/>
    <property type="match status" value="4"/>
</dbReference>
<accession>A0ABR2HHT7</accession>
<dbReference type="InterPro" id="IPR011009">
    <property type="entry name" value="Kinase-like_dom_sf"/>
</dbReference>
<dbReference type="Gene3D" id="3.30.200.20">
    <property type="entry name" value="Phosphorylase Kinase, domain 1"/>
    <property type="match status" value="1"/>
</dbReference>
<dbReference type="SMART" id="SM00220">
    <property type="entry name" value="S_TKc"/>
    <property type="match status" value="1"/>
</dbReference>
<evidence type="ECO:0000313" key="2">
    <source>
        <dbReference type="EMBL" id="KAK8847066.1"/>
    </source>
</evidence>
<sequence>MNDIIVKGTSIFSGIISKTNVYTCFQLLPESSNFKYYNILKLIEDLSSLKVNTAMIDHFSINSQNIFYILVLADKIFLIDYFNFKNHQKFFTEKKSLFFYFSDKSEEEFQASLKLPQSNNKQADFYNFNKDELSHIENAIINCVIKRSQILTQRRHEKNDSNTIKPNSKFSINDFIDIKYFSNNVRLCYNLNDQFLYILKSFDKKDEEANKYYKREINFYNTISNKNQFICKFFGTIEEKQENSIIIEYINGQTLEDFITQSAQKLTRYDKLKIIFEIIITMEFIHLKEMILRDLKWDNLIIDSNNDAIFIDFDRARKEYNENESQELTTNFGYEHFIAPEQYLKGQYSFKSDIFSIGMIIHFILNGQKYDDVLTISNLSDLYESKKSVLTIDSVSKVPDEYKYLFNSYKKCFEFSPENRPSITELFYSILNCVKYKYKDDLTKYKSLLDIRKKCIYAAFGIESFDQETLPKNYPKIIKYLRLASNLNDDEAQYFLGKLHYFGKYLPFNSNKIIQYFLLSANQNNINSLYWMGIVYFDNEISKRNIQKAIYYFERASELNHPSAQILLARIYFDNEFVPRNITKAIYYGDLASKNNLVQANMLLGFIYFHGQYVQKNMNKAMHYLTLAADQNDKYAQLMVGKFYFNEEYVPINMNKSIHYLTLAANQGLIEAQRLLGKFYYNGQYIHRDIKKSIHYLTLAANQDDLNSIVLLAKTYYNGKLVPVQIDKAVHYFELASKKNHVQSQYILGTSYYLGHKTPKDINKAIYYLTLAANQNDEQSQIQLGYIFLGKDVPRDISRSIYYYSMASNQGNAIAQYNLGIFYLGKYAKCDISKAIHYLKLSSSHNYSYSNYVLGVIYFEGKYNIKRNIFEGIRYLTLSANQCCIPALLYLGNVYIKGKYITKNVNKGIQYYATASSLNNSDAQFRLGYLYYKGKNVKKDMKKAIHYFELASKNENRDAQLYLGTLYYEGNYIQRDIQKAIHLFKECAPFKSIGPKNNLGILYKNGEFVKKNISLAIEYFNEAITNERDIFSYYNLSRIYYFGEDVEKDEMKAYELLEKVAHYFFFYLAFMRLIAENNDEIKIRFQSFIDRNHIDKSKDVYPLCFYTDLPSIRLFYKNYDMFYPYEFDYLESKLRALFDNNKYEPSKPKPKKKYDINELFYEGFALQF</sequence>
<dbReference type="PANTHER" id="PTHR43628">
    <property type="entry name" value="ACTIVATOR OF C KINASE PROTEIN 1-RELATED"/>
    <property type="match status" value="1"/>
</dbReference>
<dbReference type="InterPro" id="IPR000719">
    <property type="entry name" value="Prot_kinase_dom"/>
</dbReference>
<feature type="domain" description="Protein kinase" evidence="1">
    <location>
        <begin position="170"/>
        <end position="431"/>
    </location>
</feature>
<dbReference type="SMART" id="SM00671">
    <property type="entry name" value="SEL1"/>
    <property type="match status" value="16"/>
</dbReference>
<dbReference type="SUPFAM" id="SSF81901">
    <property type="entry name" value="HCP-like"/>
    <property type="match status" value="3"/>
</dbReference>
<dbReference type="Proteomes" id="UP001470230">
    <property type="component" value="Unassembled WGS sequence"/>
</dbReference>
<name>A0ABR2HHT7_9EUKA</name>